<reference evidence="1 2" key="1">
    <citation type="submission" date="2022-03" db="EMBL/GenBank/DDBJ databases">
        <title>Novel taxa within the pig intestine.</title>
        <authorList>
            <person name="Wylensek D."/>
            <person name="Bishof K."/>
            <person name="Afrizal A."/>
            <person name="Clavel T."/>
        </authorList>
    </citation>
    <scope>NUCLEOTIDE SEQUENCE [LARGE SCALE GENOMIC DNA]</scope>
    <source>
        <strain evidence="1 2">Cla-KB-P134</strain>
    </source>
</reference>
<evidence type="ECO:0000313" key="2">
    <source>
        <dbReference type="Proteomes" id="UP001285244"/>
    </source>
</evidence>
<organism evidence="1 2">
    <name type="scientific">Absicoccus intestinalis</name>
    <dbReference type="NCBI Taxonomy" id="2926319"/>
    <lineage>
        <taxon>Bacteria</taxon>
        <taxon>Bacillati</taxon>
        <taxon>Bacillota</taxon>
        <taxon>Erysipelotrichia</taxon>
        <taxon>Erysipelotrichales</taxon>
        <taxon>Erysipelotrichaceae</taxon>
        <taxon>Absicoccus</taxon>
    </lineage>
</organism>
<accession>A0ABU4WK81</accession>
<dbReference type="SUPFAM" id="SSF48371">
    <property type="entry name" value="ARM repeat"/>
    <property type="match status" value="1"/>
</dbReference>
<dbReference type="InterPro" id="IPR016024">
    <property type="entry name" value="ARM-type_fold"/>
</dbReference>
<gene>
    <name evidence="1" type="ORF">MOZ64_03755</name>
</gene>
<keyword evidence="2" id="KW-1185">Reference proteome</keyword>
<dbReference type="RefSeq" id="WP_320325269.1">
    <property type="nucleotide sequence ID" value="NZ_JALBUS010000004.1"/>
</dbReference>
<dbReference type="EMBL" id="JALBUS010000004">
    <property type="protein sequence ID" value="MDX8416957.1"/>
    <property type="molecule type" value="Genomic_DNA"/>
</dbReference>
<proteinExistence type="predicted"/>
<name>A0ABU4WK81_9FIRM</name>
<evidence type="ECO:0000313" key="1">
    <source>
        <dbReference type="EMBL" id="MDX8416957.1"/>
    </source>
</evidence>
<protein>
    <submittedName>
        <fullName evidence="1">Uncharacterized protein</fullName>
    </submittedName>
</protein>
<sequence>MASGTTLGKAYVQIMPSAEGISNRIRGVLGGPMSAEGDNAGRAFGGKFATIAKTVIGGAAIGKFLKDSITAGANLEQSVGGVETLFKNSANRVKDYARQSFQTTQLSANQYMETVTSFSASMLQSLGGDTKKAAQMSNRAVIDMADNANKMGTNMQDIQNAYQGFAKQNYMMLDNLKLGYGGTKEEMQRLITDASKMTKEQKDLNLTVKDGDLSFSNIVSAISVMQKHLGIAGTSAKEAKTTISGSFNMMKASAQDFMASLTGVKDGEGNAVLSMQKSMQNLIMSAGTFLGNLGPVISNMMVAIPQAIYSVLMTQGPKFTDSAVKMMDNLAKGLPKGLPKLMAQILPMISKLVASIRQNSGKLVDAGLRLAVALAQGLINSIPVLIQYVPQIVIDICGIINDNMPKILLTGGKIILMLVQGIITNIPNLIANSGKIVEAIFSVITAVGWANLGASIVKFLGSGLRSLASLPGNIMRNIVSNIKETIDLGAGWRFIGRDIVRGIASGIKGSASEIWQALKAICKAAIGNVKKFFGIKSPSKLMADEVGKYLPSGIGVGVTANTGPLNQAIDDMTKQATIRATNGINAIHVDPTVNPTENGGVSAITGQLAIIINIMNAILNKNTDVKLNGRTLIEFMRDQSTQSVINYNMLKGV</sequence>
<comment type="caution">
    <text evidence="1">The sequence shown here is derived from an EMBL/GenBank/DDBJ whole genome shotgun (WGS) entry which is preliminary data.</text>
</comment>
<dbReference type="Proteomes" id="UP001285244">
    <property type="component" value="Unassembled WGS sequence"/>
</dbReference>